<name>A0A379PLI2_ECTOL</name>
<dbReference type="RefSeq" id="WP_244597309.1">
    <property type="nucleotide sequence ID" value="NZ_FNZC01000070.1"/>
</dbReference>
<dbReference type="AlphaFoldDB" id="A0A379PLI2"/>
<accession>A0A379PLI2</accession>
<evidence type="ECO:0000313" key="1">
    <source>
        <dbReference type="EMBL" id="SUE72684.1"/>
    </source>
</evidence>
<dbReference type="EMBL" id="UGUV01000003">
    <property type="protein sequence ID" value="SUE72684.1"/>
    <property type="molecule type" value="Genomic_DNA"/>
</dbReference>
<reference evidence="1 2" key="1">
    <citation type="submission" date="2018-06" db="EMBL/GenBank/DDBJ databases">
        <authorList>
            <consortium name="Pathogen Informatics"/>
            <person name="Doyle S."/>
        </authorList>
    </citation>
    <scope>NUCLEOTIDE SEQUENCE [LARGE SCALE GENOMIC DNA]</scope>
    <source>
        <strain evidence="1 2">NCTC10692</strain>
    </source>
</reference>
<proteinExistence type="predicted"/>
<organism evidence="1 2">
    <name type="scientific">Ectopseudomonas oleovorans</name>
    <name type="common">Pseudomonas oleovorans</name>
    <dbReference type="NCBI Taxonomy" id="301"/>
    <lineage>
        <taxon>Bacteria</taxon>
        <taxon>Pseudomonadati</taxon>
        <taxon>Pseudomonadota</taxon>
        <taxon>Gammaproteobacteria</taxon>
        <taxon>Pseudomonadales</taxon>
        <taxon>Pseudomonadaceae</taxon>
        <taxon>Ectopseudomonas</taxon>
    </lineage>
</organism>
<dbReference type="Proteomes" id="UP000255303">
    <property type="component" value="Unassembled WGS sequence"/>
</dbReference>
<evidence type="ECO:0000313" key="2">
    <source>
        <dbReference type="Proteomes" id="UP000255303"/>
    </source>
</evidence>
<gene>
    <name evidence="1" type="ORF">NCTC10692_04840</name>
</gene>
<protein>
    <submittedName>
        <fullName evidence="1">Uncharacterized protein</fullName>
    </submittedName>
</protein>
<sequence length="193" mass="20860">MSQAFADRTYGMQCPHAERAMQFLSEIGITVQSVPGASGFIEHVEVVNGGLHVDPRAPASGLLHEAGHLAIVPTEFRHLLGGNLVAGMKKIYEHLDSMELEPDSHLQRAMLQTGDAEATAWAFAAGRAIGLPDNLIIQDDEYGAEGRFIRNSLAAGAYLGINGIAHAGFCVLRATPYRPLPVYPTLAYWLQHS</sequence>